<dbReference type="InterPro" id="IPR050859">
    <property type="entry name" value="Class-I_PLP-dep_aminotransf"/>
</dbReference>
<protein>
    <submittedName>
        <fullName evidence="6">2-aminoadipate transaminase</fullName>
        <ecNumber evidence="6">2.6.1.39</ecNumber>
    </submittedName>
</protein>
<evidence type="ECO:0000259" key="5">
    <source>
        <dbReference type="Pfam" id="PF00155"/>
    </source>
</evidence>
<dbReference type="Proteomes" id="UP000315724">
    <property type="component" value="Chromosome"/>
</dbReference>
<evidence type="ECO:0000256" key="3">
    <source>
        <dbReference type="ARBA" id="ARBA00022679"/>
    </source>
</evidence>
<evidence type="ECO:0000256" key="4">
    <source>
        <dbReference type="ARBA" id="ARBA00022898"/>
    </source>
</evidence>
<dbReference type="KEGG" id="tpol:Mal48_37190"/>
<feature type="domain" description="Aminotransferase class I/classII large" evidence="5">
    <location>
        <begin position="76"/>
        <end position="458"/>
    </location>
</feature>
<dbReference type="EC" id="2.6.1.39" evidence="6"/>
<keyword evidence="4" id="KW-0663">Pyridoxal phosphate</keyword>
<dbReference type="GO" id="GO:0047536">
    <property type="term" value="F:2-aminoadipate transaminase activity"/>
    <property type="evidence" value="ECO:0007669"/>
    <property type="project" value="UniProtKB-EC"/>
</dbReference>
<accession>A0A517QS55</accession>
<dbReference type="Pfam" id="PF00155">
    <property type="entry name" value="Aminotran_1_2"/>
    <property type="match status" value="1"/>
</dbReference>
<dbReference type="GO" id="GO:1901605">
    <property type="term" value="P:alpha-amino acid metabolic process"/>
    <property type="evidence" value="ECO:0007669"/>
    <property type="project" value="TreeGrafter"/>
</dbReference>
<evidence type="ECO:0000313" key="6">
    <source>
        <dbReference type="EMBL" id="QDT34459.1"/>
    </source>
</evidence>
<dbReference type="EMBL" id="CP036267">
    <property type="protein sequence ID" value="QDT34459.1"/>
    <property type="molecule type" value="Genomic_DNA"/>
</dbReference>
<dbReference type="Gene3D" id="3.40.640.10">
    <property type="entry name" value="Type I PLP-dependent aspartate aminotransferase-like (Major domain)"/>
    <property type="match status" value="1"/>
</dbReference>
<dbReference type="PANTHER" id="PTHR42790:SF19">
    <property type="entry name" value="KYNURENINE_ALPHA-AMINOADIPATE AMINOTRANSFERASE, MITOCHONDRIAL"/>
    <property type="match status" value="1"/>
</dbReference>
<dbReference type="InterPro" id="IPR015421">
    <property type="entry name" value="PyrdxlP-dep_Trfase_major"/>
</dbReference>
<keyword evidence="3 6" id="KW-0808">Transferase</keyword>
<name>A0A517QS55_9PLAN</name>
<organism evidence="6 7">
    <name type="scientific">Thalassoglobus polymorphus</name>
    <dbReference type="NCBI Taxonomy" id="2527994"/>
    <lineage>
        <taxon>Bacteria</taxon>
        <taxon>Pseudomonadati</taxon>
        <taxon>Planctomycetota</taxon>
        <taxon>Planctomycetia</taxon>
        <taxon>Planctomycetales</taxon>
        <taxon>Planctomycetaceae</taxon>
        <taxon>Thalassoglobus</taxon>
    </lineage>
</organism>
<evidence type="ECO:0000313" key="7">
    <source>
        <dbReference type="Proteomes" id="UP000315724"/>
    </source>
</evidence>
<dbReference type="InterPro" id="IPR015424">
    <property type="entry name" value="PyrdxlP-dep_Trfase"/>
</dbReference>
<dbReference type="Gene3D" id="3.90.1150.10">
    <property type="entry name" value="Aspartate Aminotransferase, domain 1"/>
    <property type="match status" value="1"/>
</dbReference>
<evidence type="ECO:0000256" key="2">
    <source>
        <dbReference type="ARBA" id="ARBA00022576"/>
    </source>
</evidence>
<dbReference type="GO" id="GO:0030170">
    <property type="term" value="F:pyridoxal phosphate binding"/>
    <property type="evidence" value="ECO:0007669"/>
    <property type="project" value="InterPro"/>
</dbReference>
<dbReference type="AlphaFoldDB" id="A0A517QS55"/>
<sequence length="470" mass="52186">MIFRDHCTTVQGCCKLDDFDFFANNNTRVGSDEAERKSNMSTSTKLPLILSERSHQTRDLAISFLMQQGVENPQCLSLAAGLVDPQTLPVQDALQAASQVLSTEESGRSALQYGTTQGSLGLRSELLNHFASLEGVEAKDLGIDKHQLIATTGSQQLLSLVSEVLFDPGDICLVAGPTYFVFAGNLTGVGARSVTIPVDDYGMQPEALNAALEQIDSMQELHRVKMIYVVSYYDNPSGVCVATERRQQIVEIAQKWSRDHRILVLEDAAYRELQYDGEVHPSLWSFDKSRDHVIYTQTFSKTFSPGIRVGFGVLPEDLVTPICDRKGNEDFGSSNFNQHLIAETLKSGRYTQHLQNVREGYRQKRDSMLAAAKKYFEDLPGVSWISPHGGLYVWMSLPEEIATGFDSPLFKEAVANKVMYVPGELCYAGPVENRPKHQMRLSYGVLTPEKITEAMKRLAVSVKNVMANNA</sequence>
<keyword evidence="7" id="KW-1185">Reference proteome</keyword>
<dbReference type="PANTHER" id="PTHR42790">
    <property type="entry name" value="AMINOTRANSFERASE"/>
    <property type="match status" value="1"/>
</dbReference>
<dbReference type="InterPro" id="IPR004839">
    <property type="entry name" value="Aminotransferase_I/II_large"/>
</dbReference>
<comment type="cofactor">
    <cofactor evidence="1">
        <name>pyridoxal 5'-phosphate</name>
        <dbReference type="ChEBI" id="CHEBI:597326"/>
    </cofactor>
</comment>
<reference evidence="6 7" key="1">
    <citation type="submission" date="2019-02" db="EMBL/GenBank/DDBJ databases">
        <title>Deep-cultivation of Planctomycetes and their phenomic and genomic characterization uncovers novel biology.</title>
        <authorList>
            <person name="Wiegand S."/>
            <person name="Jogler M."/>
            <person name="Boedeker C."/>
            <person name="Pinto D."/>
            <person name="Vollmers J."/>
            <person name="Rivas-Marin E."/>
            <person name="Kohn T."/>
            <person name="Peeters S.H."/>
            <person name="Heuer A."/>
            <person name="Rast P."/>
            <person name="Oberbeckmann S."/>
            <person name="Bunk B."/>
            <person name="Jeske O."/>
            <person name="Meyerdierks A."/>
            <person name="Storesund J.E."/>
            <person name="Kallscheuer N."/>
            <person name="Luecker S."/>
            <person name="Lage O.M."/>
            <person name="Pohl T."/>
            <person name="Merkel B.J."/>
            <person name="Hornburger P."/>
            <person name="Mueller R.-W."/>
            <person name="Bruemmer F."/>
            <person name="Labrenz M."/>
            <person name="Spormann A.M."/>
            <person name="Op den Camp H."/>
            <person name="Overmann J."/>
            <person name="Amann R."/>
            <person name="Jetten M.S.M."/>
            <person name="Mascher T."/>
            <person name="Medema M.H."/>
            <person name="Devos D.P."/>
            <person name="Kaster A.-K."/>
            <person name="Ovreas L."/>
            <person name="Rohde M."/>
            <person name="Galperin M.Y."/>
            <person name="Jogler C."/>
        </authorList>
    </citation>
    <scope>NUCLEOTIDE SEQUENCE [LARGE SCALE GENOMIC DNA]</scope>
    <source>
        <strain evidence="6 7">Mal48</strain>
    </source>
</reference>
<evidence type="ECO:0000256" key="1">
    <source>
        <dbReference type="ARBA" id="ARBA00001933"/>
    </source>
</evidence>
<gene>
    <name evidence="6" type="primary">lysN</name>
    <name evidence="6" type="ORF">Mal48_37190</name>
</gene>
<dbReference type="InterPro" id="IPR015422">
    <property type="entry name" value="PyrdxlP-dep_Trfase_small"/>
</dbReference>
<dbReference type="SUPFAM" id="SSF53383">
    <property type="entry name" value="PLP-dependent transferases"/>
    <property type="match status" value="1"/>
</dbReference>
<dbReference type="CDD" id="cd00609">
    <property type="entry name" value="AAT_like"/>
    <property type="match status" value="1"/>
</dbReference>
<proteinExistence type="predicted"/>
<keyword evidence="2 6" id="KW-0032">Aminotransferase</keyword>